<gene>
    <name evidence="3" type="ORF">K505DRAFT_360146</name>
</gene>
<keyword evidence="1" id="KW-0175">Coiled coil</keyword>
<evidence type="ECO:0000313" key="3">
    <source>
        <dbReference type="EMBL" id="KAF2795504.1"/>
    </source>
</evidence>
<feature type="region of interest" description="Disordered" evidence="2">
    <location>
        <begin position="70"/>
        <end position="90"/>
    </location>
</feature>
<feature type="coiled-coil region" evidence="1">
    <location>
        <begin position="13"/>
        <end position="40"/>
    </location>
</feature>
<protein>
    <submittedName>
        <fullName evidence="3">Uncharacterized protein</fullName>
    </submittedName>
</protein>
<evidence type="ECO:0000256" key="2">
    <source>
        <dbReference type="SAM" id="MobiDB-lite"/>
    </source>
</evidence>
<sequence>MGPRDFIKHAMKMRVQSKALEAEQLKMEEAQLEFVAARETVLAQTSNDAEQSNDTAIAISKELRRMQYTDTGLNNTTPPPSTSYVRNSSKSEHGAYTRLLHQARVLSESHVETIEATLDILNAIEGLSPHVDKLREQMLEKQRWAHSKRMGLIRLEDIEISRQGQWEGDGNEDLTG</sequence>
<organism evidence="3 4">
    <name type="scientific">Melanomma pulvis-pyrius CBS 109.77</name>
    <dbReference type="NCBI Taxonomy" id="1314802"/>
    <lineage>
        <taxon>Eukaryota</taxon>
        <taxon>Fungi</taxon>
        <taxon>Dikarya</taxon>
        <taxon>Ascomycota</taxon>
        <taxon>Pezizomycotina</taxon>
        <taxon>Dothideomycetes</taxon>
        <taxon>Pleosporomycetidae</taxon>
        <taxon>Pleosporales</taxon>
        <taxon>Melanommataceae</taxon>
        <taxon>Melanomma</taxon>
    </lineage>
</organism>
<dbReference type="Proteomes" id="UP000799757">
    <property type="component" value="Unassembled WGS sequence"/>
</dbReference>
<evidence type="ECO:0000313" key="4">
    <source>
        <dbReference type="Proteomes" id="UP000799757"/>
    </source>
</evidence>
<dbReference type="AlphaFoldDB" id="A0A6A6XH63"/>
<keyword evidence="4" id="KW-1185">Reference proteome</keyword>
<proteinExistence type="predicted"/>
<accession>A0A6A6XH63</accession>
<evidence type="ECO:0000256" key="1">
    <source>
        <dbReference type="SAM" id="Coils"/>
    </source>
</evidence>
<dbReference type="OrthoDB" id="3786627at2759"/>
<name>A0A6A6XH63_9PLEO</name>
<feature type="compositionally biased region" description="Polar residues" evidence="2">
    <location>
        <begin position="70"/>
        <end position="88"/>
    </location>
</feature>
<reference evidence="3" key="1">
    <citation type="journal article" date="2020" name="Stud. Mycol.">
        <title>101 Dothideomycetes genomes: a test case for predicting lifestyles and emergence of pathogens.</title>
        <authorList>
            <person name="Haridas S."/>
            <person name="Albert R."/>
            <person name="Binder M."/>
            <person name="Bloem J."/>
            <person name="Labutti K."/>
            <person name="Salamov A."/>
            <person name="Andreopoulos B."/>
            <person name="Baker S."/>
            <person name="Barry K."/>
            <person name="Bills G."/>
            <person name="Bluhm B."/>
            <person name="Cannon C."/>
            <person name="Castanera R."/>
            <person name="Culley D."/>
            <person name="Daum C."/>
            <person name="Ezra D."/>
            <person name="Gonzalez J."/>
            <person name="Henrissat B."/>
            <person name="Kuo A."/>
            <person name="Liang C."/>
            <person name="Lipzen A."/>
            <person name="Lutzoni F."/>
            <person name="Magnuson J."/>
            <person name="Mondo S."/>
            <person name="Nolan M."/>
            <person name="Ohm R."/>
            <person name="Pangilinan J."/>
            <person name="Park H.-J."/>
            <person name="Ramirez L."/>
            <person name="Alfaro M."/>
            <person name="Sun H."/>
            <person name="Tritt A."/>
            <person name="Yoshinaga Y."/>
            <person name="Zwiers L.-H."/>
            <person name="Turgeon B."/>
            <person name="Goodwin S."/>
            <person name="Spatafora J."/>
            <person name="Crous P."/>
            <person name="Grigoriev I."/>
        </authorList>
    </citation>
    <scope>NUCLEOTIDE SEQUENCE</scope>
    <source>
        <strain evidence="3">CBS 109.77</strain>
    </source>
</reference>
<dbReference type="EMBL" id="MU001857">
    <property type="protein sequence ID" value="KAF2795504.1"/>
    <property type="molecule type" value="Genomic_DNA"/>
</dbReference>